<keyword evidence="1" id="KW-0812">Transmembrane</keyword>
<keyword evidence="1" id="KW-1133">Transmembrane helix</keyword>
<feature type="transmembrane region" description="Helical" evidence="1">
    <location>
        <begin position="6"/>
        <end position="23"/>
    </location>
</feature>
<dbReference type="EMBL" id="GGEC01054866">
    <property type="protein sequence ID" value="MBX35350.1"/>
    <property type="molecule type" value="Transcribed_RNA"/>
</dbReference>
<accession>A0A2P2MYQ0</accession>
<dbReference type="AlphaFoldDB" id="A0A2P2MYQ0"/>
<evidence type="ECO:0000313" key="2">
    <source>
        <dbReference type="EMBL" id="MBX35350.1"/>
    </source>
</evidence>
<keyword evidence="1" id="KW-0472">Membrane</keyword>
<protein>
    <submittedName>
        <fullName evidence="2">Uncharacterized protein</fullName>
    </submittedName>
</protein>
<evidence type="ECO:0000256" key="1">
    <source>
        <dbReference type="SAM" id="Phobius"/>
    </source>
</evidence>
<sequence>MSCMSLIFSLPSCFGCLLLHIYFNF</sequence>
<proteinExistence type="predicted"/>
<name>A0A2P2MYQ0_RHIMU</name>
<organism evidence="2">
    <name type="scientific">Rhizophora mucronata</name>
    <name type="common">Asiatic mangrove</name>
    <dbReference type="NCBI Taxonomy" id="61149"/>
    <lineage>
        <taxon>Eukaryota</taxon>
        <taxon>Viridiplantae</taxon>
        <taxon>Streptophyta</taxon>
        <taxon>Embryophyta</taxon>
        <taxon>Tracheophyta</taxon>
        <taxon>Spermatophyta</taxon>
        <taxon>Magnoliopsida</taxon>
        <taxon>eudicotyledons</taxon>
        <taxon>Gunneridae</taxon>
        <taxon>Pentapetalae</taxon>
        <taxon>rosids</taxon>
        <taxon>fabids</taxon>
        <taxon>Malpighiales</taxon>
        <taxon>Rhizophoraceae</taxon>
        <taxon>Rhizophora</taxon>
    </lineage>
</organism>
<reference evidence="2" key="1">
    <citation type="submission" date="2018-02" db="EMBL/GenBank/DDBJ databases">
        <title>Rhizophora mucronata_Transcriptome.</title>
        <authorList>
            <person name="Meera S.P."/>
            <person name="Sreeshan A."/>
            <person name="Augustine A."/>
        </authorList>
    </citation>
    <scope>NUCLEOTIDE SEQUENCE</scope>
    <source>
        <tissue evidence="2">Leaf</tissue>
    </source>
</reference>